<accession>A0A073AW93</accession>
<dbReference type="SUPFAM" id="SSF55729">
    <property type="entry name" value="Acyl-CoA N-acyltransferases (Nat)"/>
    <property type="match status" value="1"/>
</dbReference>
<dbReference type="Gene3D" id="3.40.630.30">
    <property type="match status" value="1"/>
</dbReference>
<feature type="domain" description="N-acetyltransferase" evidence="1">
    <location>
        <begin position="131"/>
        <end position="273"/>
    </location>
</feature>
<dbReference type="PROSITE" id="PS51186">
    <property type="entry name" value="GNAT"/>
    <property type="match status" value="1"/>
</dbReference>
<dbReference type="RefSeq" id="WP_029722427.1">
    <property type="nucleotide sequence ID" value="NZ_JNVU01000039.1"/>
</dbReference>
<comment type="caution">
    <text evidence="2">The sequence shown here is derived from an EMBL/GenBank/DDBJ whole genome shotgun (WGS) entry which is preliminary data.</text>
</comment>
<dbReference type="eggNOG" id="ENOG5033QRU">
    <property type="taxonomic scope" value="Bacteria"/>
</dbReference>
<proteinExistence type="predicted"/>
<dbReference type="EMBL" id="JNVU01000039">
    <property type="protein sequence ID" value="KEI43352.1"/>
    <property type="molecule type" value="Genomic_DNA"/>
</dbReference>
<name>A0A073AW93_9PSEU</name>
<dbReference type="GO" id="GO:0016747">
    <property type="term" value="F:acyltransferase activity, transferring groups other than amino-acyl groups"/>
    <property type="evidence" value="ECO:0007669"/>
    <property type="project" value="InterPro"/>
</dbReference>
<reference evidence="2 3" key="1">
    <citation type="submission" date="2014-06" db="EMBL/GenBank/DDBJ databases">
        <title>Saccharopolyspora rectivirgula DSM-43113 Genome sequencing.</title>
        <authorList>
            <person name="Barrera C."/>
            <person name="Millon L."/>
            <person name="Rognon B."/>
            <person name="Zaugg C."/>
            <person name="Monod M."/>
        </authorList>
    </citation>
    <scope>NUCLEOTIDE SEQUENCE [LARGE SCALE GENOMIC DNA]</scope>
    <source>
        <strain evidence="2 3">DSM 43113</strain>
    </source>
</reference>
<dbReference type="InterPro" id="IPR016181">
    <property type="entry name" value="Acyl_CoA_acyltransferase"/>
</dbReference>
<protein>
    <submittedName>
        <fullName evidence="2">Acetyltransferase</fullName>
    </submittedName>
</protein>
<keyword evidence="2" id="KW-0808">Transferase</keyword>
<sequence>MDPLHDPDDEALLDPRQARDLAGLVETARMSSAVIRYGLRTRVGAATVVLNQDNPLPTANHAFGLWGTSAEVANTLLDLEQVFAEAGRDEALLYASPTTVSEIDGIADDTGWMAVEEQVALVHRAGRGTSGRARPAEDRDLAEIAELIADDAELPAEAEQRLLRNIGHRSDDPRCVFLVLDDPAADRIAGFAQGFVEHGVGLVEQVLVRPGRRRRGIGRELVGETAHELYARGALLIAAHSEQGSAVEAFADTCGFEAVYEVTAYARRVDELM</sequence>
<dbReference type="OrthoDB" id="3683470at2"/>
<evidence type="ECO:0000259" key="1">
    <source>
        <dbReference type="PROSITE" id="PS51186"/>
    </source>
</evidence>
<evidence type="ECO:0000313" key="2">
    <source>
        <dbReference type="EMBL" id="KEI43352.1"/>
    </source>
</evidence>
<evidence type="ECO:0000313" key="3">
    <source>
        <dbReference type="Proteomes" id="UP000031419"/>
    </source>
</evidence>
<gene>
    <name evidence="2" type="ORF">GU90_16480</name>
</gene>
<dbReference type="Pfam" id="PF00583">
    <property type="entry name" value="Acetyltransf_1"/>
    <property type="match status" value="1"/>
</dbReference>
<organism evidence="2 3">
    <name type="scientific">Saccharopolyspora rectivirgula</name>
    <dbReference type="NCBI Taxonomy" id="28042"/>
    <lineage>
        <taxon>Bacteria</taxon>
        <taxon>Bacillati</taxon>
        <taxon>Actinomycetota</taxon>
        <taxon>Actinomycetes</taxon>
        <taxon>Pseudonocardiales</taxon>
        <taxon>Pseudonocardiaceae</taxon>
        <taxon>Saccharopolyspora</taxon>
    </lineage>
</organism>
<dbReference type="Proteomes" id="UP000031419">
    <property type="component" value="Unassembled WGS sequence"/>
</dbReference>
<keyword evidence="3" id="KW-1185">Reference proteome</keyword>
<dbReference type="AlphaFoldDB" id="A0A073AW93"/>
<dbReference type="InterPro" id="IPR000182">
    <property type="entry name" value="GNAT_dom"/>
</dbReference>